<dbReference type="AlphaFoldDB" id="A0A5B7IJU5"/>
<keyword evidence="3" id="KW-1185">Reference proteome</keyword>
<dbReference type="Proteomes" id="UP000324222">
    <property type="component" value="Unassembled WGS sequence"/>
</dbReference>
<evidence type="ECO:0000256" key="1">
    <source>
        <dbReference type="SAM" id="MobiDB-lite"/>
    </source>
</evidence>
<evidence type="ECO:0000313" key="3">
    <source>
        <dbReference type="Proteomes" id="UP000324222"/>
    </source>
</evidence>
<accession>A0A5B7IJU5</accession>
<reference evidence="2 3" key="1">
    <citation type="submission" date="2019-05" db="EMBL/GenBank/DDBJ databases">
        <title>Another draft genome of Portunus trituberculatus and its Hox gene families provides insights of decapod evolution.</title>
        <authorList>
            <person name="Jeong J.-H."/>
            <person name="Song I."/>
            <person name="Kim S."/>
            <person name="Choi T."/>
            <person name="Kim D."/>
            <person name="Ryu S."/>
            <person name="Kim W."/>
        </authorList>
    </citation>
    <scope>NUCLEOTIDE SEQUENCE [LARGE SCALE GENOMIC DNA]</scope>
    <source>
        <tissue evidence="2">Muscle</tissue>
    </source>
</reference>
<gene>
    <name evidence="2" type="ORF">E2C01_077247</name>
</gene>
<evidence type="ECO:0000313" key="2">
    <source>
        <dbReference type="EMBL" id="MPC82573.1"/>
    </source>
</evidence>
<organism evidence="2 3">
    <name type="scientific">Portunus trituberculatus</name>
    <name type="common">Swimming crab</name>
    <name type="synonym">Neptunus trituberculatus</name>
    <dbReference type="NCBI Taxonomy" id="210409"/>
    <lineage>
        <taxon>Eukaryota</taxon>
        <taxon>Metazoa</taxon>
        <taxon>Ecdysozoa</taxon>
        <taxon>Arthropoda</taxon>
        <taxon>Crustacea</taxon>
        <taxon>Multicrustacea</taxon>
        <taxon>Malacostraca</taxon>
        <taxon>Eumalacostraca</taxon>
        <taxon>Eucarida</taxon>
        <taxon>Decapoda</taxon>
        <taxon>Pleocyemata</taxon>
        <taxon>Brachyura</taxon>
        <taxon>Eubrachyura</taxon>
        <taxon>Portunoidea</taxon>
        <taxon>Portunidae</taxon>
        <taxon>Portuninae</taxon>
        <taxon>Portunus</taxon>
    </lineage>
</organism>
<proteinExistence type="predicted"/>
<dbReference type="EMBL" id="VSRR010060147">
    <property type="protein sequence ID" value="MPC82573.1"/>
    <property type="molecule type" value="Genomic_DNA"/>
</dbReference>
<sequence length="118" mass="13455">MGKHVISTKTPHRLSSSQEDVLHLWPLVTLCKSKHGSVRVVQKTSSEALIVHQRLRNHCTSKKNNAARQRERAEMKQTSGLFQVKRTECSYGLRTSACLPNMNNDVQYDNDVTCKDFD</sequence>
<feature type="region of interest" description="Disordered" evidence="1">
    <location>
        <begin position="59"/>
        <end position="78"/>
    </location>
</feature>
<protein>
    <submittedName>
        <fullName evidence="2">Uncharacterized protein</fullName>
    </submittedName>
</protein>
<name>A0A5B7IJU5_PORTR</name>
<comment type="caution">
    <text evidence="2">The sequence shown here is derived from an EMBL/GenBank/DDBJ whole genome shotgun (WGS) entry which is preliminary data.</text>
</comment>